<dbReference type="Pfam" id="PF07690">
    <property type="entry name" value="MFS_1"/>
    <property type="match status" value="1"/>
</dbReference>
<dbReference type="InterPro" id="IPR036259">
    <property type="entry name" value="MFS_trans_sf"/>
</dbReference>
<dbReference type="InterPro" id="IPR020846">
    <property type="entry name" value="MFS_dom"/>
</dbReference>
<feature type="transmembrane region" description="Helical" evidence="6">
    <location>
        <begin position="366"/>
        <end position="389"/>
    </location>
</feature>
<dbReference type="RefSeq" id="WP_345346414.1">
    <property type="nucleotide sequence ID" value="NZ_BAABFB010000049.1"/>
</dbReference>
<dbReference type="PANTHER" id="PTHR42718:SF9">
    <property type="entry name" value="MAJOR FACILITATOR SUPERFAMILY MULTIDRUG TRANSPORTER MFSC"/>
    <property type="match status" value="1"/>
</dbReference>
<feature type="domain" description="Major facilitator superfamily (MFS) profile" evidence="7">
    <location>
        <begin position="18"/>
        <end position="514"/>
    </location>
</feature>
<dbReference type="Gene3D" id="1.20.1720.10">
    <property type="entry name" value="Multidrug resistance protein D"/>
    <property type="match status" value="1"/>
</dbReference>
<keyword evidence="9" id="KW-1185">Reference proteome</keyword>
<dbReference type="PROSITE" id="PS50850">
    <property type="entry name" value="MFS"/>
    <property type="match status" value="1"/>
</dbReference>
<dbReference type="CDD" id="cd17321">
    <property type="entry name" value="MFS_MMR_MDR_like"/>
    <property type="match status" value="1"/>
</dbReference>
<feature type="transmembrane region" description="Helical" evidence="6">
    <location>
        <begin position="175"/>
        <end position="194"/>
    </location>
</feature>
<evidence type="ECO:0000313" key="9">
    <source>
        <dbReference type="Proteomes" id="UP001501183"/>
    </source>
</evidence>
<evidence type="ECO:0000256" key="6">
    <source>
        <dbReference type="SAM" id="Phobius"/>
    </source>
</evidence>
<feature type="transmembrane region" description="Helical" evidence="6">
    <location>
        <begin position="52"/>
        <end position="72"/>
    </location>
</feature>
<evidence type="ECO:0000256" key="5">
    <source>
        <dbReference type="ARBA" id="ARBA00023136"/>
    </source>
</evidence>
<feature type="transmembrane region" description="Helical" evidence="6">
    <location>
        <begin position="491"/>
        <end position="510"/>
    </location>
</feature>
<name>A0ABP8P7H1_9NOCA</name>
<evidence type="ECO:0000256" key="3">
    <source>
        <dbReference type="ARBA" id="ARBA00022692"/>
    </source>
</evidence>
<dbReference type="Proteomes" id="UP001501183">
    <property type="component" value="Unassembled WGS sequence"/>
</dbReference>
<dbReference type="PANTHER" id="PTHR42718">
    <property type="entry name" value="MAJOR FACILITATOR SUPERFAMILY MULTIDRUG TRANSPORTER MFSC"/>
    <property type="match status" value="1"/>
</dbReference>
<comment type="caution">
    <text evidence="8">The sequence shown here is derived from an EMBL/GenBank/DDBJ whole genome shotgun (WGS) entry which is preliminary data.</text>
</comment>
<feature type="transmembrane region" description="Helical" evidence="6">
    <location>
        <begin position="146"/>
        <end position="169"/>
    </location>
</feature>
<feature type="transmembrane region" description="Helical" evidence="6">
    <location>
        <begin position="84"/>
        <end position="103"/>
    </location>
</feature>
<evidence type="ECO:0000256" key="1">
    <source>
        <dbReference type="ARBA" id="ARBA00004651"/>
    </source>
</evidence>
<keyword evidence="5 6" id="KW-0472">Membrane</keyword>
<evidence type="ECO:0000256" key="2">
    <source>
        <dbReference type="ARBA" id="ARBA00022448"/>
    </source>
</evidence>
<dbReference type="SUPFAM" id="SSF103473">
    <property type="entry name" value="MFS general substrate transporter"/>
    <property type="match status" value="1"/>
</dbReference>
<protein>
    <submittedName>
        <fullName evidence="8">MFS transporter</fullName>
    </submittedName>
</protein>
<evidence type="ECO:0000256" key="4">
    <source>
        <dbReference type="ARBA" id="ARBA00022989"/>
    </source>
</evidence>
<accession>A0ABP8P7H1</accession>
<evidence type="ECO:0000313" key="8">
    <source>
        <dbReference type="EMBL" id="GAA4481678.1"/>
    </source>
</evidence>
<feature type="transmembrane region" description="Helical" evidence="6">
    <location>
        <begin position="274"/>
        <end position="297"/>
    </location>
</feature>
<gene>
    <name evidence="8" type="ORF">GCM10023094_30340</name>
</gene>
<proteinExistence type="predicted"/>
<organism evidence="8 9">
    <name type="scientific">Rhodococcus olei</name>
    <dbReference type="NCBI Taxonomy" id="2161675"/>
    <lineage>
        <taxon>Bacteria</taxon>
        <taxon>Bacillati</taxon>
        <taxon>Actinomycetota</taxon>
        <taxon>Actinomycetes</taxon>
        <taxon>Mycobacteriales</taxon>
        <taxon>Nocardiaceae</taxon>
        <taxon>Rhodococcus</taxon>
    </lineage>
</organism>
<comment type="subcellular location">
    <subcellularLocation>
        <location evidence="1">Cell membrane</location>
        <topology evidence="1">Multi-pass membrane protein</topology>
    </subcellularLocation>
</comment>
<feature type="transmembrane region" description="Helical" evidence="6">
    <location>
        <begin position="17"/>
        <end position="40"/>
    </location>
</feature>
<feature type="transmembrane region" description="Helical" evidence="6">
    <location>
        <begin position="309"/>
        <end position="330"/>
    </location>
</feature>
<keyword evidence="2" id="KW-0813">Transport</keyword>
<reference evidence="9" key="1">
    <citation type="journal article" date="2019" name="Int. J. Syst. Evol. Microbiol.">
        <title>The Global Catalogue of Microorganisms (GCM) 10K type strain sequencing project: providing services to taxonomists for standard genome sequencing and annotation.</title>
        <authorList>
            <consortium name="The Broad Institute Genomics Platform"/>
            <consortium name="The Broad Institute Genome Sequencing Center for Infectious Disease"/>
            <person name="Wu L."/>
            <person name="Ma J."/>
        </authorList>
    </citation>
    <scope>NUCLEOTIDE SEQUENCE [LARGE SCALE GENOMIC DNA]</scope>
    <source>
        <strain evidence="9">JCM 32206</strain>
    </source>
</reference>
<feature type="transmembrane region" description="Helical" evidence="6">
    <location>
        <begin position="230"/>
        <end position="253"/>
    </location>
</feature>
<evidence type="ECO:0000259" key="7">
    <source>
        <dbReference type="PROSITE" id="PS50850"/>
    </source>
</evidence>
<keyword evidence="3 6" id="KW-0812">Transmembrane</keyword>
<feature type="transmembrane region" description="Helical" evidence="6">
    <location>
        <begin position="410"/>
        <end position="429"/>
    </location>
</feature>
<dbReference type="Gene3D" id="1.20.1250.20">
    <property type="entry name" value="MFS general substrate transporter like domains"/>
    <property type="match status" value="1"/>
</dbReference>
<dbReference type="InterPro" id="IPR011701">
    <property type="entry name" value="MFS"/>
</dbReference>
<feature type="transmembrane region" description="Helical" evidence="6">
    <location>
        <begin position="337"/>
        <end position="354"/>
    </location>
</feature>
<dbReference type="PRINTS" id="PR01036">
    <property type="entry name" value="TCRTETB"/>
</dbReference>
<sequence>MEPVTLTPATAGTRPRLALATLCAVLFLTFLDTTIVSVALGSVQSDLQAGVVPLQWVINAYTLVFASLMLIGGSLGDRWGRRRVMVGGMVVFCAGSVVAAAAPTTAVLILGRAVMGVGAAASEPGTLSVIRHVFPNRADRAKALGAWAGVSGLALALGPVIGGLLVGAFDWRAVFWFNLALGVVLVFAALRYVPESADPQPGRLDLAGCVLGATFLGCVIYAAIDGETVGYAASSSIGLFVVGGLAFVAFVLVESRVRNPMLNFRFLRPPVVRSALIVAFAVYFGVFSIFFFTALYLQQVFGYSGQRTAAVFGPMAAAIVVGAIACGFWVARAAAAVPMIVGCVLGAVGILLTRDELAGTPSFGPLAATLAVAGLGFGVAVVPLTSAVLTGVPAAHSGMAAAATNTMRQVGAVVGVAALGSLVNAHLHADLTNRLTDLDVPTSFQGIVIHAIETGAVPEGGDAAATAAYGPIVQKVIDAAYAAFHAGLDTALLVSAILILVAAAVTVTAVRRGGHGGYEPAGEVPAA</sequence>
<keyword evidence="4 6" id="KW-1133">Transmembrane helix</keyword>
<dbReference type="EMBL" id="BAABFB010000049">
    <property type="protein sequence ID" value="GAA4481678.1"/>
    <property type="molecule type" value="Genomic_DNA"/>
</dbReference>